<proteinExistence type="predicted"/>
<keyword evidence="2" id="KW-1185">Reference proteome</keyword>
<evidence type="ECO:0000313" key="2">
    <source>
        <dbReference type="Proteomes" id="UP001165060"/>
    </source>
</evidence>
<feature type="non-terminal residue" evidence="1">
    <location>
        <position position="396"/>
    </location>
</feature>
<dbReference type="EMBL" id="BRYB01006300">
    <property type="protein sequence ID" value="GMI54654.1"/>
    <property type="molecule type" value="Genomic_DNA"/>
</dbReference>
<evidence type="ECO:0000313" key="1">
    <source>
        <dbReference type="EMBL" id="GMI54654.1"/>
    </source>
</evidence>
<dbReference type="Proteomes" id="UP001165060">
    <property type="component" value="Unassembled WGS sequence"/>
</dbReference>
<name>A0ABQ6NCU6_9STRA</name>
<organism evidence="1 2">
    <name type="scientific">Tetraparma gracilis</name>
    <dbReference type="NCBI Taxonomy" id="2962635"/>
    <lineage>
        <taxon>Eukaryota</taxon>
        <taxon>Sar</taxon>
        <taxon>Stramenopiles</taxon>
        <taxon>Ochrophyta</taxon>
        <taxon>Bolidophyceae</taxon>
        <taxon>Parmales</taxon>
        <taxon>Triparmaceae</taxon>
        <taxon>Tetraparma</taxon>
    </lineage>
</organism>
<gene>
    <name evidence="1" type="ORF">TeGR_g2066</name>
</gene>
<comment type="caution">
    <text evidence="1">The sequence shown here is derived from an EMBL/GenBank/DDBJ whole genome shotgun (WGS) entry which is preliminary data.</text>
</comment>
<accession>A0ABQ6NCU6</accession>
<reference evidence="1 2" key="1">
    <citation type="journal article" date="2023" name="Commun. Biol.">
        <title>Genome analysis of Parmales, the sister group of diatoms, reveals the evolutionary specialization of diatoms from phago-mixotrophs to photoautotrophs.</title>
        <authorList>
            <person name="Ban H."/>
            <person name="Sato S."/>
            <person name="Yoshikawa S."/>
            <person name="Yamada K."/>
            <person name="Nakamura Y."/>
            <person name="Ichinomiya M."/>
            <person name="Sato N."/>
            <person name="Blanc-Mathieu R."/>
            <person name="Endo H."/>
            <person name="Kuwata A."/>
            <person name="Ogata H."/>
        </authorList>
    </citation>
    <scope>NUCLEOTIDE SEQUENCE [LARGE SCALE GENOMIC DNA]</scope>
</reference>
<sequence length="396" mass="43292">MHIREEKLGQSDDKKAEAINGRFGTARIETGIVCLTLGNAFLAVLRYDEALKMFAAGAAKIGRPYPVTTAAKVRMILRGLARLQWMASTGALLKINSEPTEAELMLAECTAAAAEVHFRFTFDMAAYLALYLYVPMHTSRPAITMVGFCSGFASILGPAIGLSKISEHMVSEVNRLASSCTGADAARALGYLNMTNGCECAGKGEFRQAASFFQASAKEFHKDREMGMFSNVSSWAAMFTWENGYGKKSFPVISSGLKKASESGMLAVMKQFLAACCDEAAWMGDEEVAEVLSIYDAVPVSEWQGYSPTSLHFLLFRAGRIDLNEFAKWKETEPQECPFVYLYTGDRVASTVQHLELYDLAIAAGKDAPGGVKLKKVLQKAEENVVFIEKLAKKYA</sequence>
<protein>
    <submittedName>
        <fullName evidence="1">Uncharacterized protein</fullName>
    </submittedName>
</protein>